<dbReference type="PROSITE" id="PS50943">
    <property type="entry name" value="HTH_CROC1"/>
    <property type="match status" value="1"/>
</dbReference>
<gene>
    <name evidence="2" type="ORF">SAMN05216245_11071</name>
</gene>
<dbReference type="EMBL" id="FONL01000010">
    <property type="protein sequence ID" value="SFE61657.1"/>
    <property type="molecule type" value="Genomic_DNA"/>
</dbReference>
<dbReference type="SMART" id="SM00530">
    <property type="entry name" value="HTH_XRE"/>
    <property type="match status" value="1"/>
</dbReference>
<feature type="domain" description="HTH cro/C1-type" evidence="1">
    <location>
        <begin position="16"/>
        <end position="70"/>
    </location>
</feature>
<dbReference type="Proteomes" id="UP000198896">
    <property type="component" value="Unassembled WGS sequence"/>
</dbReference>
<proteinExistence type="predicted"/>
<reference evidence="2 3" key="1">
    <citation type="submission" date="2016-10" db="EMBL/GenBank/DDBJ databases">
        <authorList>
            <person name="de Groot N.N."/>
        </authorList>
    </citation>
    <scope>NUCLEOTIDE SEQUENCE [LARGE SCALE GENOMIC DNA]</scope>
    <source>
        <strain evidence="2 3">DSM 9236</strain>
    </source>
</reference>
<dbReference type="AlphaFoldDB" id="A0A1I2BZW2"/>
<dbReference type="InterPro" id="IPR001387">
    <property type="entry name" value="Cro/C1-type_HTH"/>
</dbReference>
<keyword evidence="3" id="KW-1185">Reference proteome</keyword>
<evidence type="ECO:0000313" key="2">
    <source>
        <dbReference type="EMBL" id="SFE61657.1"/>
    </source>
</evidence>
<sequence>MERINKSVRIFMGIKIKEYRKRMRLTQNVFASMVKAAHNTEASWENGEREPSMAQLYMIAKITGAGVSEFFPPLVDEEGQVMEKELITDFRNLNDQGQTLAAAAVKGLSQMPEYRKKNE</sequence>
<dbReference type="RefSeq" id="WP_093913729.1">
    <property type="nucleotide sequence ID" value="NZ_FONL01000010.1"/>
</dbReference>
<protein>
    <submittedName>
        <fullName evidence="2">DNA-binding transcriptional regulator, XRE-family HTH domain</fullName>
    </submittedName>
</protein>
<dbReference type="OrthoDB" id="9814553at2"/>
<dbReference type="SUPFAM" id="SSF47413">
    <property type="entry name" value="lambda repressor-like DNA-binding domains"/>
    <property type="match status" value="1"/>
</dbReference>
<dbReference type="GO" id="GO:0003677">
    <property type="term" value="F:DNA binding"/>
    <property type="evidence" value="ECO:0007669"/>
    <property type="project" value="UniProtKB-KW"/>
</dbReference>
<name>A0A1I2BZW2_9FIRM</name>
<organism evidence="2 3">
    <name type="scientific">Succiniclasticum ruminis DSM 9236</name>
    <dbReference type="NCBI Taxonomy" id="1123323"/>
    <lineage>
        <taxon>Bacteria</taxon>
        <taxon>Bacillati</taxon>
        <taxon>Bacillota</taxon>
        <taxon>Negativicutes</taxon>
        <taxon>Acidaminococcales</taxon>
        <taxon>Acidaminococcaceae</taxon>
        <taxon>Succiniclasticum</taxon>
    </lineage>
</organism>
<accession>A0A1I2BZW2</accession>
<dbReference type="Pfam" id="PF01381">
    <property type="entry name" value="HTH_3"/>
    <property type="match status" value="1"/>
</dbReference>
<dbReference type="Gene3D" id="1.10.260.40">
    <property type="entry name" value="lambda repressor-like DNA-binding domains"/>
    <property type="match status" value="1"/>
</dbReference>
<keyword evidence="2" id="KW-0238">DNA-binding</keyword>
<evidence type="ECO:0000313" key="3">
    <source>
        <dbReference type="Proteomes" id="UP000198896"/>
    </source>
</evidence>
<dbReference type="CDD" id="cd00093">
    <property type="entry name" value="HTH_XRE"/>
    <property type="match status" value="1"/>
</dbReference>
<dbReference type="InterPro" id="IPR010982">
    <property type="entry name" value="Lambda_DNA-bd_dom_sf"/>
</dbReference>
<evidence type="ECO:0000259" key="1">
    <source>
        <dbReference type="PROSITE" id="PS50943"/>
    </source>
</evidence>